<protein>
    <recommendedName>
        <fullName evidence="6">Galactose oxidase-like Early set domain-containing protein</fullName>
    </recommendedName>
</protein>
<evidence type="ECO:0000313" key="4">
    <source>
        <dbReference type="EMBL" id="MBA0765294.1"/>
    </source>
</evidence>
<dbReference type="AlphaFoldDB" id="A0A7J9DXQ0"/>
<evidence type="ECO:0000259" key="2">
    <source>
        <dbReference type="Pfam" id="PF07250"/>
    </source>
</evidence>
<dbReference type="Pfam" id="PF07250">
    <property type="entry name" value="Glyoxal_oxid_N"/>
    <property type="match status" value="1"/>
</dbReference>
<dbReference type="Proteomes" id="UP000593568">
    <property type="component" value="Unassembled WGS sequence"/>
</dbReference>
<dbReference type="InterPro" id="IPR037293">
    <property type="entry name" value="Gal_Oxidase_central_sf"/>
</dbReference>
<dbReference type="CDD" id="cd02851">
    <property type="entry name" value="E_set_GO_C"/>
    <property type="match status" value="1"/>
</dbReference>
<proteinExistence type="predicted"/>
<reference evidence="4 5" key="1">
    <citation type="journal article" date="2019" name="Genome Biol. Evol.">
        <title>Insights into the evolution of the New World diploid cottons (Gossypium, subgenus Houzingenia) based on genome sequencing.</title>
        <authorList>
            <person name="Grover C.E."/>
            <person name="Arick M.A. 2nd"/>
            <person name="Thrash A."/>
            <person name="Conover J.L."/>
            <person name="Sanders W.S."/>
            <person name="Peterson D.G."/>
            <person name="Frelichowski J.E."/>
            <person name="Scheffler J.A."/>
            <person name="Scheffler B.E."/>
            <person name="Wendel J.F."/>
        </authorList>
    </citation>
    <scope>NUCLEOTIDE SEQUENCE [LARGE SCALE GENOMIC DNA]</scope>
    <source>
        <strain evidence="4">8</strain>
        <tissue evidence="4">Leaf</tissue>
    </source>
</reference>
<sequence>MVQTDVWCSSGAVTPNGDLVQTGGFNDGERKVRVFSPCSSCDWQESNNGLAARRWYSTNHILPDGRQIIVGGRKQFNYEFVPKNIAANTLDLPFLFETNDREVENNLYPFVFLNVDGNLFVFANNRAILLDYVKNKVVKRYPIIPGGDPRSYPSTGSAVLLPLKNLKASAIQAEVLVCGGAPKGSYSQATQGEFIGALKTCARIIITDPNPKWVIETMPLARVMGDMILLPNGNVLLINGAGSGSAGWEFAALLRDGRVLVGGSNPHTYYNFTSVLFPTELSLEAFCPPYLEAKFNNLRPTIVGPNSMSGISYGKTLTLDMEIRGKVEEKLVWITMVAPAFNTHSFSMNQRLLVLGNDKITALGESRYNIEVRTPRSGNLAPAGFYLLFVVHQDIPSMGIWVKLQ</sequence>
<dbReference type="InterPro" id="IPR009880">
    <property type="entry name" value="Glyoxal_oxidase_N"/>
</dbReference>
<dbReference type="Pfam" id="PF09118">
    <property type="entry name" value="GO-like_E_set"/>
    <property type="match status" value="1"/>
</dbReference>
<dbReference type="InterPro" id="IPR015202">
    <property type="entry name" value="GO-like_E_set"/>
</dbReference>
<dbReference type="Gene3D" id="2.130.10.80">
    <property type="entry name" value="Galactose oxidase/kelch, beta-propeller"/>
    <property type="match status" value="1"/>
</dbReference>
<dbReference type="SUPFAM" id="SSF81296">
    <property type="entry name" value="E set domains"/>
    <property type="match status" value="1"/>
</dbReference>
<feature type="domain" description="Glyoxal oxidase N-terminal" evidence="2">
    <location>
        <begin position="1"/>
        <end position="251"/>
    </location>
</feature>
<dbReference type="InterPro" id="IPR014756">
    <property type="entry name" value="Ig_E-set"/>
</dbReference>
<comment type="caution">
    <text evidence="4">The sequence shown here is derived from an EMBL/GenBank/DDBJ whole genome shotgun (WGS) entry which is preliminary data.</text>
</comment>
<evidence type="ECO:0000259" key="3">
    <source>
        <dbReference type="Pfam" id="PF09118"/>
    </source>
</evidence>
<dbReference type="PANTHER" id="PTHR32208:SF62">
    <property type="entry name" value="OXIDASE, PUTATIVE, EXPRESSED-RELATED"/>
    <property type="match status" value="1"/>
</dbReference>
<evidence type="ECO:0008006" key="6">
    <source>
        <dbReference type="Google" id="ProtNLM"/>
    </source>
</evidence>
<name>A0A7J9DXQ0_9ROSI</name>
<dbReference type="EMBL" id="JABEZW010000005">
    <property type="protein sequence ID" value="MBA0765294.1"/>
    <property type="molecule type" value="Genomic_DNA"/>
</dbReference>
<dbReference type="PANTHER" id="PTHR32208">
    <property type="entry name" value="SECRETED PROTEIN-RELATED"/>
    <property type="match status" value="1"/>
</dbReference>
<dbReference type="Gene3D" id="2.60.40.10">
    <property type="entry name" value="Immunoglobulins"/>
    <property type="match status" value="1"/>
</dbReference>
<keyword evidence="5" id="KW-1185">Reference proteome</keyword>
<feature type="domain" description="Galactose oxidase-like Early set" evidence="3">
    <location>
        <begin position="299"/>
        <end position="403"/>
    </location>
</feature>
<organism evidence="4 5">
    <name type="scientific">Gossypium trilobum</name>
    <dbReference type="NCBI Taxonomy" id="34281"/>
    <lineage>
        <taxon>Eukaryota</taxon>
        <taxon>Viridiplantae</taxon>
        <taxon>Streptophyta</taxon>
        <taxon>Embryophyta</taxon>
        <taxon>Tracheophyta</taxon>
        <taxon>Spermatophyta</taxon>
        <taxon>Magnoliopsida</taxon>
        <taxon>eudicotyledons</taxon>
        <taxon>Gunneridae</taxon>
        <taxon>Pentapetalae</taxon>
        <taxon>rosids</taxon>
        <taxon>malvids</taxon>
        <taxon>Malvales</taxon>
        <taxon>Malvaceae</taxon>
        <taxon>Malvoideae</taxon>
        <taxon>Gossypium</taxon>
    </lineage>
</organism>
<dbReference type="InterPro" id="IPR011043">
    <property type="entry name" value="Gal_Oxase/kelch_b-propeller"/>
</dbReference>
<keyword evidence="1" id="KW-0732">Signal</keyword>
<dbReference type="InterPro" id="IPR013783">
    <property type="entry name" value="Ig-like_fold"/>
</dbReference>
<evidence type="ECO:0000313" key="5">
    <source>
        <dbReference type="Proteomes" id="UP000593568"/>
    </source>
</evidence>
<dbReference type="SUPFAM" id="SSF50965">
    <property type="entry name" value="Galactose oxidase, central domain"/>
    <property type="match status" value="1"/>
</dbReference>
<evidence type="ECO:0000256" key="1">
    <source>
        <dbReference type="ARBA" id="ARBA00022729"/>
    </source>
</evidence>
<accession>A0A7J9DXQ0</accession>
<gene>
    <name evidence="4" type="ORF">Gotri_014515</name>
</gene>